<dbReference type="NCBIfam" id="NF004044">
    <property type="entry name" value="PRK05561.1"/>
    <property type="match status" value="1"/>
</dbReference>
<evidence type="ECO:0000256" key="7">
    <source>
        <dbReference type="ARBA" id="ARBA00023235"/>
    </source>
</evidence>
<evidence type="ECO:0000256" key="5">
    <source>
        <dbReference type="ARBA" id="ARBA00023029"/>
    </source>
</evidence>
<dbReference type="GO" id="GO:0005524">
    <property type="term" value="F:ATP binding"/>
    <property type="evidence" value="ECO:0007669"/>
    <property type="project" value="UniProtKB-UniRule"/>
</dbReference>
<feature type="region of interest" description="Disordered" evidence="12">
    <location>
        <begin position="1"/>
        <end position="22"/>
    </location>
</feature>
<dbReference type="PANTHER" id="PTHR43493">
    <property type="entry name" value="DNA GYRASE/TOPOISOMERASE SUBUNIT A"/>
    <property type="match status" value="1"/>
</dbReference>
<dbReference type="InterPro" id="IPR013760">
    <property type="entry name" value="Topo_IIA-like_dom_sf"/>
</dbReference>
<evidence type="ECO:0000313" key="15">
    <source>
        <dbReference type="Proteomes" id="UP000177676"/>
    </source>
</evidence>
<comment type="subunit">
    <text evidence="9">Heterotetramer, composed of two GyrA and two GyrB chains. In the heterotetramer, GyrA contains the active site tyrosine that forms a transient covalent intermediate with DNA, while GyrB binds cofactors and catalyzes ATP hydrolysis.</text>
</comment>
<protein>
    <recommendedName>
        <fullName evidence="9">DNA gyrase subunit A</fullName>
        <ecNumber evidence="9">5.6.2.2</ecNumber>
    </recommendedName>
</protein>
<sequence length="825" mass="91794">MPDKPKTKNSKPETNSVGAQVQDREIVQEMEESYLAYAMSVIVSRALPDVRDGLKPVHRRILYAMNEMGLKHNVKFVKSARITGECMGKFHPHGNMAIYDAMARMAQDFSLRYPLIDGQGNFGSTEDPPAAERYTEARLSSIAEQVLVDLDKETVDFVDTYDASRKEPMVLPTKIPSLLINGSMGIAVGMATSIPPHNLTEVLDGLVHLIDNPEADVADLNQFIKGPDFPTAGVIYNEKDILNAYATGKGPIVMRAKAEIVEGKKGFQIIVTEIPYQVNKAELIAKIAELATGKERKVEGIKDVRDESDREGVRIVVDLKQDAFPKKVLNQLFKYTELQKTFHINMLALVDGIQPQILGLKGVLEHFIEHRRIVVIRRAKFDLKKAQDRAHILEGLKKALDHIDAIIKLIRASESQEEALKNLMKKFGFTELQAIAILEMKLRALAGLERKKLEDELNEKKKLIAELEALLASAKKIMALVKQEFLEIKTKYGDERRTKIIKTALKEVGEEELMPEEDSLFMVTRGGYLKRMAPDILKVQKRGGKGLIGIETKEEDVVSQFFMANTHDTILFFTNSGRAFQVKGYEVPESSRTSKGKAIVNFLNISPSETVTAVVPIAKDRKGMYLFMATKNGVVKKVALSDFQKVRSNGLAAIKLKKDDELKWVWGTSGKDEIVMVSSEGSSIRFKESDVRPMGRTASGVIGMRLDKDAKIVGMEVVSSDVPEKDFKLLVVMDKGYGKRTDLRYYKVQHRGGRGIMTAKITTKTGEIISAHLVNPEDKEIIAVSKRGQVIRTELGSISVLGRATQGVRIMRMAAGDSVASVVVV</sequence>
<keyword evidence="7 9" id="KW-0413">Isomerase</keyword>
<dbReference type="GO" id="GO:0006261">
    <property type="term" value="P:DNA-templated DNA replication"/>
    <property type="evidence" value="ECO:0007669"/>
    <property type="project" value="UniProtKB-UniRule"/>
</dbReference>
<evidence type="ECO:0000256" key="6">
    <source>
        <dbReference type="ARBA" id="ARBA00023125"/>
    </source>
</evidence>
<dbReference type="GO" id="GO:0006265">
    <property type="term" value="P:DNA topological change"/>
    <property type="evidence" value="ECO:0007669"/>
    <property type="project" value="UniProtKB-UniRule"/>
</dbReference>
<dbReference type="InterPro" id="IPR006691">
    <property type="entry name" value="GyrA/parC_rep"/>
</dbReference>
<evidence type="ECO:0000256" key="10">
    <source>
        <dbReference type="PROSITE-ProRule" id="PRU01384"/>
    </source>
</evidence>
<dbReference type="Gene3D" id="3.90.199.10">
    <property type="entry name" value="Topoisomerase II, domain 5"/>
    <property type="match status" value="1"/>
</dbReference>
<accession>A0A1F8H1Q2</accession>
<evidence type="ECO:0000313" key="14">
    <source>
        <dbReference type="EMBL" id="OGN31603.1"/>
    </source>
</evidence>
<evidence type="ECO:0000256" key="9">
    <source>
        <dbReference type="HAMAP-Rule" id="MF_01897"/>
    </source>
</evidence>
<evidence type="ECO:0000256" key="4">
    <source>
        <dbReference type="ARBA" id="ARBA00022840"/>
    </source>
</evidence>
<proteinExistence type="inferred from homology"/>
<evidence type="ECO:0000256" key="8">
    <source>
        <dbReference type="ARBA" id="ARBA00063644"/>
    </source>
</evidence>
<comment type="function">
    <text evidence="9">A type II topoisomerase that negatively supercoils closed circular double-stranded (ds) DNA in an ATP-dependent manner to modulate DNA topology and maintain chromosomes in an underwound state. Negative supercoiling favors strand separation, and DNA replication, transcription, recombination and repair, all of which involve strand separation. Also able to catalyze the interconversion of other topological isomers of dsDNA rings, including catenanes and knotted rings. Type II topoisomerases break and join 2 DNA strands simultaneously in an ATP-dependent manner.</text>
</comment>
<evidence type="ECO:0000256" key="12">
    <source>
        <dbReference type="SAM" id="MobiDB-lite"/>
    </source>
</evidence>
<evidence type="ECO:0000256" key="2">
    <source>
        <dbReference type="ARBA" id="ARBA00008263"/>
    </source>
</evidence>
<comment type="subunit">
    <text evidence="8">Heterotetramer composed of ParC and ParE.</text>
</comment>
<dbReference type="InterPro" id="IPR013758">
    <property type="entry name" value="Topo_IIA_A/C_ab"/>
</dbReference>
<dbReference type="PROSITE" id="PS52040">
    <property type="entry name" value="TOPO_IIA"/>
    <property type="match status" value="1"/>
</dbReference>
<gene>
    <name evidence="9" type="primary">gyrA</name>
    <name evidence="14" type="ORF">A3I92_01985</name>
</gene>
<feature type="coiled-coil region" evidence="11">
    <location>
        <begin position="406"/>
        <end position="484"/>
    </location>
</feature>
<dbReference type="Gene3D" id="1.10.268.10">
    <property type="entry name" value="Topoisomerase, domain 3"/>
    <property type="match status" value="1"/>
</dbReference>
<keyword evidence="9" id="KW-0963">Cytoplasm</keyword>
<dbReference type="GO" id="GO:0005737">
    <property type="term" value="C:cytoplasm"/>
    <property type="evidence" value="ECO:0007669"/>
    <property type="project" value="UniProtKB-SubCell"/>
</dbReference>
<dbReference type="FunFam" id="1.10.268.10:FF:000001">
    <property type="entry name" value="DNA gyrase subunit A"/>
    <property type="match status" value="1"/>
</dbReference>
<dbReference type="GO" id="GO:0009330">
    <property type="term" value="C:DNA topoisomerase type II (double strand cut, ATP-hydrolyzing) complex"/>
    <property type="evidence" value="ECO:0007669"/>
    <property type="project" value="TreeGrafter"/>
</dbReference>
<comment type="similarity">
    <text evidence="2 9">Belongs to the type II topoisomerase GyrA/ParC subunit family.</text>
</comment>
<dbReference type="SUPFAM" id="SSF101904">
    <property type="entry name" value="GyrA/ParC C-terminal domain-like"/>
    <property type="match status" value="1"/>
</dbReference>
<dbReference type="FunFam" id="3.30.1360.40:FF:000002">
    <property type="entry name" value="DNA gyrase subunit A"/>
    <property type="match status" value="1"/>
</dbReference>
<comment type="subcellular location">
    <subcellularLocation>
        <location evidence="9">Cytoplasm</location>
    </subcellularLocation>
</comment>
<dbReference type="FunFam" id="2.120.10.90:FF:000005">
    <property type="entry name" value="DNA topoisomerase 4 subunit A"/>
    <property type="match status" value="1"/>
</dbReference>
<dbReference type="HAMAP" id="MF_01897">
    <property type="entry name" value="GyrA"/>
    <property type="match status" value="1"/>
</dbReference>
<dbReference type="SMART" id="SM00434">
    <property type="entry name" value="TOP4c"/>
    <property type="match status" value="1"/>
</dbReference>
<evidence type="ECO:0000256" key="3">
    <source>
        <dbReference type="ARBA" id="ARBA00022741"/>
    </source>
</evidence>
<keyword evidence="3 9" id="KW-0547">Nucleotide-binding</keyword>
<dbReference type="CDD" id="cd00187">
    <property type="entry name" value="TOP4c"/>
    <property type="match status" value="1"/>
</dbReference>
<feature type="domain" description="Topo IIA-type catalytic" evidence="13">
    <location>
        <begin position="47"/>
        <end position="513"/>
    </location>
</feature>
<comment type="miscellaneous">
    <text evidence="9">Few gyrases are as efficient as E.coli at forming negative supercoils. Not all organisms have 2 type II topoisomerases; in organisms with a single type II topoisomerase this enzyme also has to decatenate newly replicated chromosomes.</text>
</comment>
<reference evidence="14 15" key="1">
    <citation type="journal article" date="2016" name="Nat. Commun.">
        <title>Thousands of microbial genomes shed light on interconnected biogeochemical processes in an aquifer system.</title>
        <authorList>
            <person name="Anantharaman K."/>
            <person name="Brown C.T."/>
            <person name="Hug L.A."/>
            <person name="Sharon I."/>
            <person name="Castelle C.J."/>
            <person name="Probst A.J."/>
            <person name="Thomas B.C."/>
            <person name="Singh A."/>
            <person name="Wilkins M.J."/>
            <person name="Karaoz U."/>
            <person name="Brodie E.L."/>
            <person name="Williams K.H."/>
            <person name="Hubbard S.S."/>
            <person name="Banfield J.F."/>
        </authorList>
    </citation>
    <scope>NUCLEOTIDE SEQUENCE [LARGE SCALE GENOMIC DNA]</scope>
</reference>
<feature type="short sequence motif" description="GyrA-box" evidence="9">
    <location>
        <begin position="540"/>
        <end position="546"/>
    </location>
</feature>
<dbReference type="GO" id="GO:0005694">
    <property type="term" value="C:chromosome"/>
    <property type="evidence" value="ECO:0007669"/>
    <property type="project" value="InterPro"/>
</dbReference>
<dbReference type="AlphaFoldDB" id="A0A1F8H1Q2"/>
<dbReference type="GO" id="GO:0034335">
    <property type="term" value="F:DNA negative supercoiling activity"/>
    <property type="evidence" value="ECO:0007669"/>
    <property type="project" value="UniProtKB-ARBA"/>
</dbReference>
<evidence type="ECO:0000256" key="1">
    <source>
        <dbReference type="ARBA" id="ARBA00000185"/>
    </source>
</evidence>
<keyword evidence="6 9" id="KW-0238">DNA-binding</keyword>
<dbReference type="Pfam" id="PF00521">
    <property type="entry name" value="DNA_topoisoIV"/>
    <property type="match status" value="1"/>
</dbReference>
<dbReference type="PANTHER" id="PTHR43493:SF5">
    <property type="entry name" value="DNA GYRASE SUBUNIT A, CHLOROPLASTIC_MITOCHONDRIAL"/>
    <property type="match status" value="1"/>
</dbReference>
<dbReference type="Gene3D" id="2.120.10.90">
    <property type="entry name" value="DNA gyrase/topoisomerase IV, subunit A, C-terminal"/>
    <property type="match status" value="1"/>
</dbReference>
<comment type="caution">
    <text evidence="14">The sequence shown here is derived from an EMBL/GenBank/DDBJ whole genome shotgun (WGS) entry which is preliminary data.</text>
</comment>
<dbReference type="InterPro" id="IPR013757">
    <property type="entry name" value="Topo_IIA_A_a_sf"/>
</dbReference>
<dbReference type="InterPro" id="IPR002205">
    <property type="entry name" value="Topo_IIA_dom_A"/>
</dbReference>
<keyword evidence="11" id="KW-0175">Coiled coil</keyword>
<dbReference type="SUPFAM" id="SSF56719">
    <property type="entry name" value="Type II DNA topoisomerase"/>
    <property type="match status" value="1"/>
</dbReference>
<keyword evidence="4 9" id="KW-0067">ATP-binding</keyword>
<dbReference type="EMBL" id="MGKS01000031">
    <property type="protein sequence ID" value="OGN31603.1"/>
    <property type="molecule type" value="Genomic_DNA"/>
</dbReference>
<dbReference type="InterPro" id="IPR050220">
    <property type="entry name" value="Type_II_DNA_Topoisomerases"/>
</dbReference>
<name>A0A1F8H1Q2_9BACT</name>
<dbReference type="InterPro" id="IPR035516">
    <property type="entry name" value="Gyrase/topoIV_suA_C"/>
</dbReference>
<keyword evidence="5 9" id="KW-0799">Topoisomerase</keyword>
<dbReference type="NCBIfam" id="NF004043">
    <property type="entry name" value="PRK05560.1"/>
    <property type="match status" value="1"/>
</dbReference>
<dbReference type="Proteomes" id="UP000177676">
    <property type="component" value="Unassembled WGS sequence"/>
</dbReference>
<evidence type="ECO:0000259" key="13">
    <source>
        <dbReference type="PROSITE" id="PS52040"/>
    </source>
</evidence>
<dbReference type="Gene3D" id="3.30.1360.40">
    <property type="match status" value="1"/>
</dbReference>
<feature type="active site" description="O-(5'-phospho-DNA)-tyrosine intermediate" evidence="9 10">
    <location>
        <position position="134"/>
    </location>
</feature>
<comment type="catalytic activity">
    <reaction evidence="1 9 10">
        <text>ATP-dependent breakage, passage and rejoining of double-stranded DNA.</text>
        <dbReference type="EC" id="5.6.2.2"/>
    </reaction>
</comment>
<dbReference type="NCBIfam" id="TIGR01063">
    <property type="entry name" value="gyrA"/>
    <property type="match status" value="1"/>
</dbReference>
<organism evidence="14 15">
    <name type="scientific">Candidatus Yanofskybacteria bacterium RIFCSPLOWO2_02_FULL_43_10b</name>
    <dbReference type="NCBI Taxonomy" id="1802704"/>
    <lineage>
        <taxon>Bacteria</taxon>
        <taxon>Candidatus Yanofskyibacteriota</taxon>
    </lineage>
</organism>
<dbReference type="Pfam" id="PF03989">
    <property type="entry name" value="DNA_gyraseA_C"/>
    <property type="match status" value="6"/>
</dbReference>
<evidence type="ECO:0000256" key="11">
    <source>
        <dbReference type="SAM" id="Coils"/>
    </source>
</evidence>
<dbReference type="GO" id="GO:0003677">
    <property type="term" value="F:DNA binding"/>
    <property type="evidence" value="ECO:0007669"/>
    <property type="project" value="UniProtKB-UniRule"/>
</dbReference>
<dbReference type="EC" id="5.6.2.2" evidence="9"/>
<dbReference type="InterPro" id="IPR005743">
    <property type="entry name" value="GyrA"/>
</dbReference>